<comment type="function">
    <text evidence="11">Secreted metalloproteinase that allows assimilation of proteinaceous substrates. Shows high activities on basic nuclear substrates such as histone and protamine.</text>
</comment>
<keyword evidence="3 11" id="KW-0645">Protease</keyword>
<protein>
    <recommendedName>
        <fullName evidence="11">Neutral protease 2</fullName>
        <ecNumber evidence="11">3.4.24.39</ecNumber>
    </recommendedName>
    <alternativeName>
        <fullName evidence="11">Deuterolysin</fullName>
    </alternativeName>
</protein>
<feature type="chain" id="PRO_5044972636" description="Neutral protease 2" evidence="11">
    <location>
        <begin position="21"/>
        <end position="360"/>
    </location>
</feature>
<dbReference type="PANTHER" id="PTHR37016:SF3">
    <property type="entry name" value="NEUTRAL PROTEASE 2-RELATED"/>
    <property type="match status" value="1"/>
</dbReference>
<evidence type="ECO:0000256" key="2">
    <source>
        <dbReference type="ARBA" id="ARBA00010279"/>
    </source>
</evidence>
<dbReference type="CDD" id="cd11008">
    <property type="entry name" value="M35_deuterolysin_like"/>
    <property type="match status" value="1"/>
</dbReference>
<dbReference type="SUPFAM" id="SSF55486">
    <property type="entry name" value="Metalloproteases ('zincins'), catalytic domain"/>
    <property type="match status" value="1"/>
</dbReference>
<dbReference type="Gene3D" id="2.60.40.2970">
    <property type="match status" value="1"/>
</dbReference>
<evidence type="ECO:0000256" key="3">
    <source>
        <dbReference type="ARBA" id="ARBA00022670"/>
    </source>
</evidence>
<evidence type="ECO:0000313" key="12">
    <source>
        <dbReference type="EMBL" id="KAL3425399.1"/>
    </source>
</evidence>
<keyword evidence="11" id="KW-0964">Secreted</keyword>
<gene>
    <name evidence="12" type="ORF">PVAG01_02190</name>
</gene>
<dbReference type="InterPro" id="IPR001384">
    <property type="entry name" value="Peptidase_M35"/>
</dbReference>
<dbReference type="Proteomes" id="UP001629113">
    <property type="component" value="Unassembled WGS sequence"/>
</dbReference>
<keyword evidence="13" id="KW-1185">Reference proteome</keyword>
<keyword evidence="7 11" id="KW-0378">Hydrolase</keyword>
<dbReference type="InterPro" id="IPR024079">
    <property type="entry name" value="MetalloPept_cat_dom_sf"/>
</dbReference>
<feature type="signal peptide" evidence="11">
    <location>
        <begin position="1"/>
        <end position="20"/>
    </location>
</feature>
<comment type="catalytic activity">
    <reaction evidence="1 11">
        <text>Preferential cleavage of bonds with hydrophobic residues in P1'. Also 3-Asn-|-Gln-4 and 8-Gly-|-Ser-9 bonds in insulin B chain.</text>
        <dbReference type="EC" id="3.4.24.39"/>
    </reaction>
</comment>
<dbReference type="EC" id="3.4.24.39" evidence="11"/>
<dbReference type="Pfam" id="PF02102">
    <property type="entry name" value="Peptidase_M35"/>
    <property type="match status" value="1"/>
</dbReference>
<keyword evidence="8 11" id="KW-0862">Zinc</keyword>
<keyword evidence="9 11" id="KW-0482">Metalloprotease</keyword>
<keyword evidence="4 11" id="KW-0165">Cleavage on pair of basic residues</keyword>
<evidence type="ECO:0000256" key="10">
    <source>
        <dbReference type="ARBA" id="ARBA00023145"/>
    </source>
</evidence>
<evidence type="ECO:0000313" key="13">
    <source>
        <dbReference type="Proteomes" id="UP001629113"/>
    </source>
</evidence>
<dbReference type="EMBL" id="JBFCZG010000002">
    <property type="protein sequence ID" value="KAL3425399.1"/>
    <property type="molecule type" value="Genomic_DNA"/>
</dbReference>
<name>A0ABR4PPU9_9HELO</name>
<dbReference type="InterPro" id="IPR050414">
    <property type="entry name" value="Fungal_M35_metalloproteases"/>
</dbReference>
<evidence type="ECO:0000256" key="1">
    <source>
        <dbReference type="ARBA" id="ARBA00001187"/>
    </source>
</evidence>
<comment type="cofactor">
    <cofactor evidence="11">
        <name>Zn(2+)</name>
        <dbReference type="ChEBI" id="CHEBI:29105"/>
    </cofactor>
    <text evidence="11">Binds 1 zinc ion per subunit.</text>
</comment>
<evidence type="ECO:0000256" key="9">
    <source>
        <dbReference type="ARBA" id="ARBA00023049"/>
    </source>
</evidence>
<evidence type="ECO:0000256" key="8">
    <source>
        <dbReference type="ARBA" id="ARBA00022833"/>
    </source>
</evidence>
<evidence type="ECO:0000256" key="7">
    <source>
        <dbReference type="ARBA" id="ARBA00022801"/>
    </source>
</evidence>
<dbReference type="PANTHER" id="PTHR37016">
    <property type="match status" value="1"/>
</dbReference>
<reference evidence="12 13" key="1">
    <citation type="submission" date="2024-06" db="EMBL/GenBank/DDBJ databases">
        <title>Complete genome of Phlyctema vagabunda strain 19-DSS-EL-015.</title>
        <authorList>
            <person name="Fiorenzani C."/>
        </authorList>
    </citation>
    <scope>NUCLEOTIDE SEQUENCE [LARGE SCALE GENOMIC DNA]</scope>
    <source>
        <strain evidence="12 13">19-DSS-EL-015</strain>
    </source>
</reference>
<evidence type="ECO:0000256" key="5">
    <source>
        <dbReference type="ARBA" id="ARBA00022723"/>
    </source>
</evidence>
<keyword evidence="5 11" id="KW-0479">Metal-binding</keyword>
<evidence type="ECO:0000256" key="6">
    <source>
        <dbReference type="ARBA" id="ARBA00022729"/>
    </source>
</evidence>
<sequence length="360" mass="37325">MYGLTKVTLALATLASLGSSTRLDLEKRDTPLAVELTAGSNAVVKATVTNTGLEPLTLLAYGNILDSAPVPKLLVSGADSTVDFTGIYKTPARDAIGADKFITLAAGETFETEIDTATVHDFTSTGTYSFVAEGAINFATADKTAVSTDAVYFKSNVLTMEVDAEAAKAVEFAISPSKVDKRTVLQSGCSTAQRTATTRALSNCASLARAAASAASSGSATKFSEYFKSTAASVRSTVAARLTAVASQCSSTTSGATDYYCTDVYGYCDSNTLAYTIPSQNLIVNCPIYYSLIPALTSTCHAQDQATTTLHEMTHAPGVYSPGTADNGYGYAAATALTSARAVLNADSYALYANAIYVGC</sequence>
<dbReference type="Gene3D" id="3.40.390.10">
    <property type="entry name" value="Collagenase (Catalytic Domain)"/>
    <property type="match status" value="1"/>
</dbReference>
<dbReference type="PRINTS" id="PR00768">
    <property type="entry name" value="DEUTEROLYSIN"/>
</dbReference>
<keyword evidence="10" id="KW-0865">Zymogen</keyword>
<comment type="subcellular location">
    <subcellularLocation>
        <location evidence="11">Secreted</location>
    </subcellularLocation>
</comment>
<evidence type="ECO:0000256" key="11">
    <source>
        <dbReference type="RuleBase" id="RU361126"/>
    </source>
</evidence>
<comment type="caution">
    <text evidence="12">The sequence shown here is derived from an EMBL/GenBank/DDBJ whole genome shotgun (WGS) entry which is preliminary data.</text>
</comment>
<comment type="similarity">
    <text evidence="2 11">Belongs to the peptidase M35 family.</text>
</comment>
<proteinExistence type="inferred from homology"/>
<accession>A0ABR4PPU9</accession>
<organism evidence="12 13">
    <name type="scientific">Phlyctema vagabunda</name>
    <dbReference type="NCBI Taxonomy" id="108571"/>
    <lineage>
        <taxon>Eukaryota</taxon>
        <taxon>Fungi</taxon>
        <taxon>Dikarya</taxon>
        <taxon>Ascomycota</taxon>
        <taxon>Pezizomycotina</taxon>
        <taxon>Leotiomycetes</taxon>
        <taxon>Helotiales</taxon>
        <taxon>Dermateaceae</taxon>
        <taxon>Phlyctema</taxon>
    </lineage>
</organism>
<evidence type="ECO:0000256" key="4">
    <source>
        <dbReference type="ARBA" id="ARBA00022685"/>
    </source>
</evidence>
<keyword evidence="6 11" id="KW-0732">Signal</keyword>